<evidence type="ECO:0000313" key="11">
    <source>
        <dbReference type="EMBL" id="KAA0166100.1"/>
    </source>
</evidence>
<organism evidence="11 16">
    <name type="scientific">Cafeteria roenbergensis</name>
    <name type="common">Marine flagellate</name>
    <dbReference type="NCBI Taxonomy" id="33653"/>
    <lineage>
        <taxon>Eukaryota</taxon>
        <taxon>Sar</taxon>
        <taxon>Stramenopiles</taxon>
        <taxon>Bigyra</taxon>
        <taxon>Opalozoa</taxon>
        <taxon>Bicosoecida</taxon>
        <taxon>Cafeteriaceae</taxon>
        <taxon>Cafeteria</taxon>
    </lineage>
</organism>
<dbReference type="PROSITE" id="PS01108">
    <property type="entry name" value="RIBOSOMAL_L24"/>
    <property type="match status" value="1"/>
</dbReference>
<dbReference type="Proteomes" id="UP000324907">
    <property type="component" value="Unassembled WGS sequence"/>
</dbReference>
<feature type="domain" description="KOW" evidence="9">
    <location>
        <begin position="48"/>
        <end position="75"/>
    </location>
</feature>
<dbReference type="CDD" id="cd06089">
    <property type="entry name" value="KOW_RPL26"/>
    <property type="match status" value="1"/>
</dbReference>
<dbReference type="GO" id="GO:0009507">
    <property type="term" value="C:chloroplast"/>
    <property type="evidence" value="ECO:0007669"/>
    <property type="project" value="UniProtKB-SubCell"/>
</dbReference>
<gene>
    <name evidence="13" type="ORF">FNF27_05437</name>
    <name evidence="11" type="ORF">FNF28_03268</name>
    <name evidence="10" type="ORF">FNF29_05978</name>
    <name evidence="12" type="ORF">FNF31_01018</name>
</gene>
<dbReference type="Proteomes" id="UP000325113">
    <property type="component" value="Unassembled WGS sequence"/>
</dbReference>
<evidence type="ECO:0000313" key="14">
    <source>
        <dbReference type="Proteomes" id="UP000322899"/>
    </source>
</evidence>
<evidence type="ECO:0000256" key="2">
    <source>
        <dbReference type="ARBA" id="ARBA00010618"/>
    </source>
</evidence>
<keyword evidence="4" id="KW-0934">Plastid</keyword>
<dbReference type="Proteomes" id="UP000323011">
    <property type="component" value="Unassembled WGS sequence"/>
</dbReference>
<dbReference type="AlphaFoldDB" id="A0A5A8DQF5"/>
<dbReference type="InterPro" id="IPR008991">
    <property type="entry name" value="Translation_prot_SH3-like_sf"/>
</dbReference>
<dbReference type="Pfam" id="PF00467">
    <property type="entry name" value="KOW"/>
    <property type="match status" value="1"/>
</dbReference>
<evidence type="ECO:0000256" key="7">
    <source>
        <dbReference type="ARBA" id="ARBA00035361"/>
    </source>
</evidence>
<dbReference type="PANTHER" id="PTHR11143">
    <property type="entry name" value="60S RIBOSOMAL PROTEIN L26 FAMILY MEMBER"/>
    <property type="match status" value="1"/>
</dbReference>
<dbReference type="EMBL" id="VLTN01000043">
    <property type="protein sequence ID" value="KAA0149425.1"/>
    <property type="molecule type" value="Genomic_DNA"/>
</dbReference>
<accession>A0A5A8DQF5</accession>
<dbReference type="NCBIfam" id="TIGR01080">
    <property type="entry name" value="rplX_A_E"/>
    <property type="match status" value="1"/>
</dbReference>
<comment type="caution">
    <text evidence="11">The sequence shown here is derived from an EMBL/GenBank/DDBJ whole genome shotgun (WGS) entry which is preliminary data.</text>
</comment>
<proteinExistence type="inferred from homology"/>
<dbReference type="Pfam" id="PF16906">
    <property type="entry name" value="Ribosomal_L26"/>
    <property type="match status" value="1"/>
</dbReference>
<dbReference type="InterPro" id="IPR041988">
    <property type="entry name" value="Ribosomal_uL24_KOW"/>
</dbReference>
<dbReference type="InterPro" id="IPR005825">
    <property type="entry name" value="Ribosomal_uL24_CS"/>
</dbReference>
<dbReference type="GO" id="GO:0003735">
    <property type="term" value="F:structural constituent of ribosome"/>
    <property type="evidence" value="ECO:0007669"/>
    <property type="project" value="InterPro"/>
</dbReference>
<dbReference type="Gene3D" id="2.30.30.30">
    <property type="match status" value="1"/>
</dbReference>
<evidence type="ECO:0000313" key="10">
    <source>
        <dbReference type="EMBL" id="KAA0149425.1"/>
    </source>
</evidence>
<feature type="region of interest" description="Disordered" evidence="8">
    <location>
        <begin position="1"/>
        <end position="34"/>
    </location>
</feature>
<protein>
    <recommendedName>
        <fullName evidence="7">50S ribosomal protein L24, chloroplastic</fullName>
    </recommendedName>
</protein>
<dbReference type="EMBL" id="VLTO01000038">
    <property type="protein sequence ID" value="KAA0173088.1"/>
    <property type="molecule type" value="Genomic_DNA"/>
</dbReference>
<dbReference type="OMA" id="VRIMRGD"/>
<evidence type="ECO:0000256" key="1">
    <source>
        <dbReference type="ARBA" id="ARBA00004229"/>
    </source>
</evidence>
<dbReference type="InterPro" id="IPR005824">
    <property type="entry name" value="KOW"/>
</dbReference>
<keyword evidence="3" id="KW-0150">Chloroplast</keyword>
<evidence type="ECO:0000259" key="9">
    <source>
        <dbReference type="SMART" id="SM00739"/>
    </source>
</evidence>
<dbReference type="FunFam" id="2.30.30.30:FF:000009">
    <property type="entry name" value="60S ribosomal protein L26"/>
    <property type="match status" value="1"/>
</dbReference>
<dbReference type="SUPFAM" id="SSF50104">
    <property type="entry name" value="Translation proteins SH3-like domain"/>
    <property type="match status" value="1"/>
</dbReference>
<keyword evidence="6" id="KW-0687">Ribonucleoprotein</keyword>
<dbReference type="Proteomes" id="UP000322899">
    <property type="component" value="Unassembled WGS sequence"/>
</dbReference>
<evidence type="ECO:0000256" key="3">
    <source>
        <dbReference type="ARBA" id="ARBA00022528"/>
    </source>
</evidence>
<keyword evidence="15" id="KW-1185">Reference proteome</keyword>
<name>A0A5A8DQF5_CAFRO</name>
<sequence length="133" mass="15378">MKFNTAVTSSRRKNRARHFSSDSSSRRRLMSSTLDKTLREKYGCRSIPVCKDDEVKVMTGKLKGREGRVVTVYRKRFHILVERLNRLKSDNQTEAPVPVHPSNVMITKIRETGSRRAILDRRGKDSADMDRVD</sequence>
<evidence type="ECO:0000313" key="12">
    <source>
        <dbReference type="EMBL" id="KAA0167132.1"/>
    </source>
</evidence>
<evidence type="ECO:0000313" key="16">
    <source>
        <dbReference type="Proteomes" id="UP000324907"/>
    </source>
</evidence>
<dbReference type="OrthoDB" id="1688503at2759"/>
<dbReference type="GO" id="GO:0006412">
    <property type="term" value="P:translation"/>
    <property type="evidence" value="ECO:0007669"/>
    <property type="project" value="InterPro"/>
</dbReference>
<evidence type="ECO:0000256" key="5">
    <source>
        <dbReference type="ARBA" id="ARBA00022980"/>
    </source>
</evidence>
<reference evidence="14 15" key="1">
    <citation type="submission" date="2019-07" db="EMBL/GenBank/DDBJ databases">
        <title>Genomes of Cafeteria roenbergensis.</title>
        <authorList>
            <person name="Fischer M.G."/>
            <person name="Hackl T."/>
            <person name="Roman M."/>
        </authorList>
    </citation>
    <scope>NUCLEOTIDE SEQUENCE [LARGE SCALE GENOMIC DNA]</scope>
    <source>
        <strain evidence="10 15">BVI</strain>
        <strain evidence="12 17">Cflag</strain>
        <strain evidence="13 14">E4-10P</strain>
        <strain evidence="11 16">RCC970-E3</strain>
    </source>
</reference>
<keyword evidence="5" id="KW-0689">Ribosomal protein</keyword>
<dbReference type="EMBL" id="VLTM01000006">
    <property type="protein sequence ID" value="KAA0167132.1"/>
    <property type="molecule type" value="Genomic_DNA"/>
</dbReference>
<comment type="similarity">
    <text evidence="2">Belongs to the universal ribosomal protein uL24 family.</text>
</comment>
<dbReference type="InterPro" id="IPR005756">
    <property type="entry name" value="Ribosomal_uL24_euk/arc"/>
</dbReference>
<dbReference type="GO" id="GO:0015934">
    <property type="term" value="C:large ribosomal subunit"/>
    <property type="evidence" value="ECO:0007669"/>
    <property type="project" value="InterPro"/>
</dbReference>
<dbReference type="SMART" id="SM00739">
    <property type="entry name" value="KOW"/>
    <property type="match status" value="1"/>
</dbReference>
<evidence type="ECO:0000256" key="8">
    <source>
        <dbReference type="SAM" id="MobiDB-lite"/>
    </source>
</evidence>
<evidence type="ECO:0000313" key="17">
    <source>
        <dbReference type="Proteomes" id="UP000325113"/>
    </source>
</evidence>
<dbReference type="EMBL" id="VLTL01000042">
    <property type="protein sequence ID" value="KAA0166100.1"/>
    <property type="molecule type" value="Genomic_DNA"/>
</dbReference>
<comment type="subcellular location">
    <subcellularLocation>
        <location evidence="1">Plastid</location>
        <location evidence="1">Chloroplast</location>
    </subcellularLocation>
</comment>
<evidence type="ECO:0000256" key="4">
    <source>
        <dbReference type="ARBA" id="ARBA00022640"/>
    </source>
</evidence>
<dbReference type="GO" id="GO:0003723">
    <property type="term" value="F:RNA binding"/>
    <property type="evidence" value="ECO:0007669"/>
    <property type="project" value="InterPro"/>
</dbReference>
<dbReference type="InterPro" id="IPR014722">
    <property type="entry name" value="Rib_uL2_dom2"/>
</dbReference>
<evidence type="ECO:0000256" key="6">
    <source>
        <dbReference type="ARBA" id="ARBA00023274"/>
    </source>
</evidence>
<evidence type="ECO:0000313" key="15">
    <source>
        <dbReference type="Proteomes" id="UP000323011"/>
    </source>
</evidence>
<evidence type="ECO:0000313" key="13">
    <source>
        <dbReference type="EMBL" id="KAA0173088.1"/>
    </source>
</evidence>